<dbReference type="AlphaFoldDB" id="A2FQL8"/>
<dbReference type="EMBL" id="DS113946">
    <property type="protein sequence ID" value="EAX92793.1"/>
    <property type="molecule type" value="Genomic_DNA"/>
</dbReference>
<keyword evidence="4" id="KW-1185">Reference proteome</keyword>
<feature type="compositionally biased region" description="Basic and acidic residues" evidence="1">
    <location>
        <begin position="152"/>
        <end position="162"/>
    </location>
</feature>
<organism evidence="3 4">
    <name type="scientific">Trichomonas vaginalis (strain ATCC PRA-98 / G3)</name>
    <dbReference type="NCBI Taxonomy" id="412133"/>
    <lineage>
        <taxon>Eukaryota</taxon>
        <taxon>Metamonada</taxon>
        <taxon>Parabasalia</taxon>
        <taxon>Trichomonadida</taxon>
        <taxon>Trichomonadidae</taxon>
        <taxon>Trichomonas</taxon>
    </lineage>
</organism>
<dbReference type="FunFam" id="2.60.120.340:FF:000008">
    <property type="entry name" value="FK506-binding protein, putative"/>
    <property type="match status" value="1"/>
</dbReference>
<dbReference type="Proteomes" id="UP000001542">
    <property type="component" value="Unassembled WGS sequence"/>
</dbReference>
<dbReference type="InParanoid" id="A2FQL8"/>
<name>A2FQL8_TRIV3</name>
<dbReference type="KEGG" id="tva:4750507"/>
<dbReference type="Gene3D" id="2.60.120.340">
    <property type="entry name" value="Nucleoplasmin core domain"/>
    <property type="match status" value="1"/>
</dbReference>
<reference evidence="3" key="2">
    <citation type="journal article" date="2007" name="Science">
        <title>Draft genome sequence of the sexually transmitted pathogen Trichomonas vaginalis.</title>
        <authorList>
            <person name="Carlton J.M."/>
            <person name="Hirt R.P."/>
            <person name="Silva J.C."/>
            <person name="Delcher A.L."/>
            <person name="Schatz M."/>
            <person name="Zhao Q."/>
            <person name="Wortman J.R."/>
            <person name="Bidwell S.L."/>
            <person name="Alsmark U.C.M."/>
            <person name="Besteiro S."/>
            <person name="Sicheritz-Ponten T."/>
            <person name="Noel C.J."/>
            <person name="Dacks J.B."/>
            <person name="Foster P.G."/>
            <person name="Simillion C."/>
            <person name="Van de Peer Y."/>
            <person name="Miranda-Saavedra D."/>
            <person name="Barton G.J."/>
            <person name="Westrop G.D."/>
            <person name="Mueller S."/>
            <person name="Dessi D."/>
            <person name="Fiori P.L."/>
            <person name="Ren Q."/>
            <person name="Paulsen I."/>
            <person name="Zhang H."/>
            <person name="Bastida-Corcuera F.D."/>
            <person name="Simoes-Barbosa A."/>
            <person name="Brown M.T."/>
            <person name="Hayes R.D."/>
            <person name="Mukherjee M."/>
            <person name="Okumura C.Y."/>
            <person name="Schneider R."/>
            <person name="Smith A.J."/>
            <person name="Vanacova S."/>
            <person name="Villalvazo M."/>
            <person name="Haas B.J."/>
            <person name="Pertea M."/>
            <person name="Feldblyum T.V."/>
            <person name="Utterback T.R."/>
            <person name="Shu C.L."/>
            <person name="Osoegawa K."/>
            <person name="de Jong P.J."/>
            <person name="Hrdy I."/>
            <person name="Horvathova L."/>
            <person name="Zubacova Z."/>
            <person name="Dolezal P."/>
            <person name="Malik S.B."/>
            <person name="Logsdon J.M. Jr."/>
            <person name="Henze K."/>
            <person name="Gupta A."/>
            <person name="Wang C.C."/>
            <person name="Dunne R.L."/>
            <person name="Upcroft J.A."/>
            <person name="Upcroft P."/>
            <person name="White O."/>
            <person name="Salzberg S.L."/>
            <person name="Tang P."/>
            <person name="Chiu C.-H."/>
            <person name="Lee Y.-S."/>
            <person name="Embley T.M."/>
            <person name="Coombs G.H."/>
            <person name="Mottram J.C."/>
            <person name="Tachezy J."/>
            <person name="Fraser-Liggett C.M."/>
            <person name="Johnson P.J."/>
        </authorList>
    </citation>
    <scope>NUCLEOTIDE SEQUENCE [LARGE SCALE GENOMIC DNA]</scope>
    <source>
        <strain evidence="3">G3</strain>
    </source>
</reference>
<feature type="compositionally biased region" description="Acidic residues" evidence="1">
    <location>
        <begin position="127"/>
        <end position="151"/>
    </location>
</feature>
<feature type="region of interest" description="Disordered" evidence="1">
    <location>
        <begin position="127"/>
        <end position="162"/>
    </location>
</feature>
<evidence type="ECO:0000259" key="2">
    <source>
        <dbReference type="Pfam" id="PF17800"/>
    </source>
</evidence>
<sequence length="173" mass="19655">MEEDSNDQTLFWGIKVPAGKTINFKYEEDAYLLITNVSLGELPENPVSDPCELILHLSTVDLQNFDEEKQDAPLIDHEIKLATLRAGINEHELISQNFSPLNSNFKFQNSGQYDIYVSGYYAPFEDAEEEEYNEEEEGDGEEGDEAAENETSEAKEEAANKKLLEFVKRHTAK</sequence>
<dbReference type="RefSeq" id="XP_001305723.1">
    <property type="nucleotide sequence ID" value="XM_001305722.1"/>
</dbReference>
<evidence type="ECO:0000313" key="3">
    <source>
        <dbReference type="EMBL" id="EAX92793.1"/>
    </source>
</evidence>
<accession>A2FQL8</accession>
<dbReference type="VEuPathDB" id="TrichDB:TVAGG3_0901500"/>
<gene>
    <name evidence="3" type="ORF">TVAG_011450</name>
</gene>
<dbReference type="VEuPathDB" id="TrichDB:TVAG_011450"/>
<reference evidence="3" key="1">
    <citation type="submission" date="2006-10" db="EMBL/GenBank/DDBJ databases">
        <authorList>
            <person name="Amadeo P."/>
            <person name="Zhao Q."/>
            <person name="Wortman J."/>
            <person name="Fraser-Liggett C."/>
            <person name="Carlton J."/>
        </authorList>
    </citation>
    <scope>NUCLEOTIDE SEQUENCE</scope>
    <source>
        <strain evidence="3">G3</strain>
    </source>
</reference>
<feature type="domain" description="Nucleoplasmin-like" evidence="2">
    <location>
        <begin position="11"/>
        <end position="121"/>
    </location>
</feature>
<evidence type="ECO:0000256" key="1">
    <source>
        <dbReference type="SAM" id="MobiDB-lite"/>
    </source>
</evidence>
<proteinExistence type="predicted"/>
<dbReference type="Pfam" id="PF17800">
    <property type="entry name" value="NPL"/>
    <property type="match status" value="1"/>
</dbReference>
<dbReference type="InterPro" id="IPR041232">
    <property type="entry name" value="NPL"/>
</dbReference>
<evidence type="ECO:0000313" key="4">
    <source>
        <dbReference type="Proteomes" id="UP000001542"/>
    </source>
</evidence>
<protein>
    <recommendedName>
        <fullName evidence="2">Nucleoplasmin-like domain-containing protein</fullName>
    </recommendedName>
</protein>